<evidence type="ECO:0000313" key="2">
    <source>
        <dbReference type="Proteomes" id="UP000596074"/>
    </source>
</evidence>
<dbReference type="EMBL" id="CP046056">
    <property type="protein sequence ID" value="QQD23473.1"/>
    <property type="molecule type" value="Genomic_DNA"/>
</dbReference>
<proteinExistence type="predicted"/>
<protein>
    <recommendedName>
        <fullName evidence="3">ABC transporter substrate-binding protein</fullName>
    </recommendedName>
</protein>
<dbReference type="AlphaFoldDB" id="A0A9X7YMY7"/>
<dbReference type="RefSeq" id="WP_228345998.1">
    <property type="nucleotide sequence ID" value="NZ_CP046056.1"/>
</dbReference>
<keyword evidence="2" id="KW-1185">Reference proteome</keyword>
<name>A0A9X7YMY7_9GAMM</name>
<evidence type="ECO:0000313" key="1">
    <source>
        <dbReference type="EMBL" id="QQD23473.1"/>
    </source>
</evidence>
<dbReference type="KEGG" id="vcw:GJQ55_02775"/>
<dbReference type="Gene3D" id="3.40.50.2300">
    <property type="match status" value="1"/>
</dbReference>
<evidence type="ECO:0008006" key="3">
    <source>
        <dbReference type="Google" id="ProtNLM"/>
    </source>
</evidence>
<organism evidence="1 2">
    <name type="scientific">Venatoribacter cucullus</name>
    <dbReference type="NCBI Taxonomy" id="2661630"/>
    <lineage>
        <taxon>Bacteria</taxon>
        <taxon>Pseudomonadati</taxon>
        <taxon>Pseudomonadota</taxon>
        <taxon>Gammaproteobacteria</taxon>
        <taxon>Oceanospirillales</taxon>
        <taxon>Oceanospirillaceae</taxon>
        <taxon>Venatoribacter</taxon>
    </lineage>
</organism>
<sequence length="299" mass="32768">MNRMDAPIHPPLRWLILLWLPFCLWSQPLQAQLVFVTHEPLPLVQDLANRTAELTGRTVQVRLLAEQRALSPQQYQAAVLVGPQALAGWNNRSLPAVAVFVSRADVAAAQPAPVSAIYTEPPLSRQLALIRLLLGEDVPVGVLLQDRAFWPVSGLAGLDLAGAGVTPYYLSDYDSLNHALLELLRENRALLGVYDPQLYNAANIKTILISAYRRSIPLLGPGSAYLRAGALATTYSGNAEVAQRLHEILNAGLADGLWPAPAYNPYFRVGINPQVARSLNLLVPDSDELERQLQGQEKR</sequence>
<gene>
    <name evidence="1" type="ORF">GJQ55_02775</name>
</gene>
<reference evidence="1 2" key="1">
    <citation type="submission" date="2019-11" db="EMBL/GenBank/DDBJ databases">
        <title>Venatorbacter sp. nov. a predator of Campylobacter and other Gram-negative bacteria.</title>
        <authorList>
            <person name="Saeedi A."/>
            <person name="Cummings N.J."/>
            <person name="Connerton I.F."/>
            <person name="Connerton P.L."/>
        </authorList>
    </citation>
    <scope>NUCLEOTIDE SEQUENCE [LARGE SCALE GENOMIC DNA]</scope>
    <source>
        <strain evidence="1">XL5</strain>
    </source>
</reference>
<accession>A0A9X7YMY7</accession>
<dbReference type="Proteomes" id="UP000596074">
    <property type="component" value="Chromosome"/>
</dbReference>